<dbReference type="SUPFAM" id="SSF57716">
    <property type="entry name" value="Glucocorticoid receptor-like (DNA-binding domain)"/>
    <property type="match status" value="1"/>
</dbReference>
<protein>
    <recommendedName>
        <fullName evidence="2">ZAD domain-containing protein</fullName>
    </recommendedName>
</protein>
<keyword evidence="1" id="KW-0479">Metal-binding</keyword>
<dbReference type="Gene3D" id="3.40.1800.20">
    <property type="match status" value="1"/>
</dbReference>
<evidence type="ECO:0000256" key="1">
    <source>
        <dbReference type="PROSITE-ProRule" id="PRU01263"/>
    </source>
</evidence>
<feature type="binding site" evidence="1">
    <location>
        <position position="17"/>
    </location>
    <ligand>
        <name>Zn(2+)</name>
        <dbReference type="ChEBI" id="CHEBI:29105"/>
    </ligand>
</feature>
<dbReference type="Proteomes" id="UP001153636">
    <property type="component" value="Chromosome 5"/>
</dbReference>
<keyword evidence="1" id="KW-0862">Zinc</keyword>
<gene>
    <name evidence="3" type="ORF">PSYICH_LOCUS11297</name>
</gene>
<dbReference type="Pfam" id="PF07776">
    <property type="entry name" value="zf-AD"/>
    <property type="match status" value="1"/>
</dbReference>
<dbReference type="AlphaFoldDB" id="A0A9P0GIA1"/>
<proteinExistence type="predicted"/>
<feature type="domain" description="ZAD" evidence="2">
    <location>
        <begin position="12"/>
        <end position="86"/>
    </location>
</feature>
<dbReference type="PANTHER" id="PTHR39942:SF1">
    <property type="entry name" value="BCDNA.LD26519-RELATED"/>
    <property type="match status" value="1"/>
</dbReference>
<dbReference type="GO" id="GO:0005634">
    <property type="term" value="C:nucleus"/>
    <property type="evidence" value="ECO:0007669"/>
    <property type="project" value="InterPro"/>
</dbReference>
<name>A0A9P0GIA1_9CUCU</name>
<organism evidence="3 4">
    <name type="scientific">Psylliodes chrysocephalus</name>
    <dbReference type="NCBI Taxonomy" id="3402493"/>
    <lineage>
        <taxon>Eukaryota</taxon>
        <taxon>Metazoa</taxon>
        <taxon>Ecdysozoa</taxon>
        <taxon>Arthropoda</taxon>
        <taxon>Hexapoda</taxon>
        <taxon>Insecta</taxon>
        <taxon>Pterygota</taxon>
        <taxon>Neoptera</taxon>
        <taxon>Endopterygota</taxon>
        <taxon>Coleoptera</taxon>
        <taxon>Polyphaga</taxon>
        <taxon>Cucujiformia</taxon>
        <taxon>Chrysomeloidea</taxon>
        <taxon>Chrysomelidae</taxon>
        <taxon>Galerucinae</taxon>
        <taxon>Alticini</taxon>
        <taxon>Psylliodes</taxon>
    </lineage>
</organism>
<keyword evidence="4" id="KW-1185">Reference proteome</keyword>
<evidence type="ECO:0000313" key="3">
    <source>
        <dbReference type="EMBL" id="CAH1110735.1"/>
    </source>
</evidence>
<sequence>MGSTAKAIVTGFICRLCSEQKKVVIHLYTERARRLDLLKKIKLVPVTLKKYDNLPKTICEQCVKRLEDQYNLLQKIKKSHVIHTRHRMHHSNGRCPVECPLHGLGDPTWPEVTLDEATDSAN</sequence>
<dbReference type="PROSITE" id="PS51915">
    <property type="entry name" value="ZAD"/>
    <property type="match status" value="1"/>
</dbReference>
<keyword evidence="1" id="KW-0863">Zinc-finger</keyword>
<dbReference type="EMBL" id="OV651817">
    <property type="protein sequence ID" value="CAH1110735.1"/>
    <property type="molecule type" value="Genomic_DNA"/>
</dbReference>
<dbReference type="GO" id="GO:0008270">
    <property type="term" value="F:zinc ion binding"/>
    <property type="evidence" value="ECO:0007669"/>
    <property type="project" value="UniProtKB-UniRule"/>
</dbReference>
<feature type="binding site" evidence="1">
    <location>
        <position position="59"/>
    </location>
    <ligand>
        <name>Zn(2+)</name>
        <dbReference type="ChEBI" id="CHEBI:29105"/>
    </ligand>
</feature>
<dbReference type="InterPro" id="IPR012934">
    <property type="entry name" value="Znf_AD"/>
</dbReference>
<evidence type="ECO:0000313" key="4">
    <source>
        <dbReference type="Proteomes" id="UP001153636"/>
    </source>
</evidence>
<feature type="binding site" evidence="1">
    <location>
        <position position="14"/>
    </location>
    <ligand>
        <name>Zn(2+)</name>
        <dbReference type="ChEBI" id="CHEBI:29105"/>
    </ligand>
</feature>
<evidence type="ECO:0000259" key="2">
    <source>
        <dbReference type="PROSITE" id="PS51915"/>
    </source>
</evidence>
<accession>A0A9P0GIA1</accession>
<dbReference type="PANTHER" id="PTHR39942">
    <property type="entry name" value="BCDNA.LD26519-RELATED"/>
    <property type="match status" value="1"/>
</dbReference>
<feature type="binding site" evidence="1">
    <location>
        <position position="62"/>
    </location>
    <ligand>
        <name>Zn(2+)</name>
        <dbReference type="ChEBI" id="CHEBI:29105"/>
    </ligand>
</feature>
<dbReference type="SMART" id="SM00868">
    <property type="entry name" value="zf-AD"/>
    <property type="match status" value="1"/>
</dbReference>
<reference evidence="3" key="1">
    <citation type="submission" date="2022-01" db="EMBL/GenBank/DDBJ databases">
        <authorList>
            <person name="King R."/>
        </authorList>
    </citation>
    <scope>NUCLEOTIDE SEQUENCE</scope>
</reference>
<dbReference type="OrthoDB" id="6600346at2759"/>